<name>A0A9X4QZU1_9STAP</name>
<protein>
    <recommendedName>
        <fullName evidence="5">Lytic transglycosylase</fullName>
    </recommendedName>
</protein>
<proteinExistence type="predicted"/>
<feature type="compositionally biased region" description="Basic and acidic residues" evidence="1">
    <location>
        <begin position="362"/>
        <end position="379"/>
    </location>
</feature>
<evidence type="ECO:0000256" key="2">
    <source>
        <dbReference type="SAM" id="Phobius"/>
    </source>
</evidence>
<gene>
    <name evidence="3" type="ORF">M4L89_13180</name>
</gene>
<dbReference type="Proteomes" id="UP001152422">
    <property type="component" value="Unassembled WGS sequence"/>
</dbReference>
<feature type="transmembrane region" description="Helical" evidence="2">
    <location>
        <begin position="120"/>
        <end position="150"/>
    </location>
</feature>
<feature type="transmembrane region" description="Helical" evidence="2">
    <location>
        <begin position="20"/>
        <end position="41"/>
    </location>
</feature>
<feature type="transmembrane region" description="Helical" evidence="2">
    <location>
        <begin position="61"/>
        <end position="91"/>
    </location>
</feature>
<reference evidence="3" key="1">
    <citation type="submission" date="2022-05" db="EMBL/GenBank/DDBJ databases">
        <title>Comparative genomics of Staphylococcus equorum isolates.</title>
        <authorList>
            <person name="Luelf R.H."/>
        </authorList>
    </citation>
    <scope>NUCLEOTIDE SEQUENCE</scope>
    <source>
        <strain evidence="3">TMW 2.2497</strain>
    </source>
</reference>
<evidence type="ECO:0000256" key="1">
    <source>
        <dbReference type="SAM" id="MobiDB-lite"/>
    </source>
</evidence>
<feature type="transmembrane region" description="Helical" evidence="2">
    <location>
        <begin position="265"/>
        <end position="290"/>
    </location>
</feature>
<keyword evidence="2" id="KW-0812">Transmembrane</keyword>
<dbReference type="AlphaFoldDB" id="A0A9X4QZU1"/>
<dbReference type="RefSeq" id="WP_277583582.1">
    <property type="nucleotide sequence ID" value="NZ_JAMBPY010000009.1"/>
</dbReference>
<dbReference type="PANTHER" id="PTHR33133:SF1">
    <property type="entry name" value="EXPRESSED PROTEIN-RELATED"/>
    <property type="match status" value="1"/>
</dbReference>
<dbReference type="EMBL" id="JAMBQA010000010">
    <property type="protein sequence ID" value="MDG0847184.1"/>
    <property type="molecule type" value="Genomic_DNA"/>
</dbReference>
<evidence type="ECO:0000313" key="4">
    <source>
        <dbReference type="Proteomes" id="UP001152422"/>
    </source>
</evidence>
<feature type="transmembrane region" description="Helical" evidence="2">
    <location>
        <begin position="170"/>
        <end position="194"/>
    </location>
</feature>
<keyword evidence="4" id="KW-1185">Reference proteome</keyword>
<evidence type="ECO:0000313" key="3">
    <source>
        <dbReference type="EMBL" id="MDG0847184.1"/>
    </source>
</evidence>
<dbReference type="PANTHER" id="PTHR33133">
    <property type="entry name" value="OS08G0107100 PROTEIN-RELATED"/>
    <property type="match status" value="1"/>
</dbReference>
<evidence type="ECO:0008006" key="5">
    <source>
        <dbReference type="Google" id="ProtNLM"/>
    </source>
</evidence>
<keyword evidence="2" id="KW-1133">Transmembrane helix</keyword>
<feature type="transmembrane region" description="Helical" evidence="2">
    <location>
        <begin position="226"/>
        <end position="245"/>
    </location>
</feature>
<accession>A0A9X4QZU1</accession>
<organism evidence="3 4">
    <name type="scientific">Staphylococcus equorum</name>
    <dbReference type="NCBI Taxonomy" id="246432"/>
    <lineage>
        <taxon>Bacteria</taxon>
        <taxon>Bacillati</taxon>
        <taxon>Bacillota</taxon>
        <taxon>Bacilli</taxon>
        <taxon>Bacillales</taxon>
        <taxon>Staphylococcaceae</taxon>
        <taxon>Staphylococcus</taxon>
    </lineage>
</organism>
<comment type="caution">
    <text evidence="3">The sequence shown here is derived from an EMBL/GenBank/DDBJ whole genome shotgun (WGS) entry which is preliminary data.</text>
</comment>
<feature type="region of interest" description="Disordered" evidence="1">
    <location>
        <begin position="306"/>
        <end position="379"/>
    </location>
</feature>
<feature type="compositionally biased region" description="Basic and acidic residues" evidence="1">
    <location>
        <begin position="331"/>
        <end position="353"/>
    </location>
</feature>
<sequence length="379" mass="42485">MFKYHKLALQNIKPQNAKTILFSIVSFIILFALTILSFIPVQPAIYKFAMSMAMQQPIGGSIFMLILTILIPLLIFVLIGYPLIAGTIYTIDKALNKDKVKLKDLFSVFKKGKYLKSLKLALFTLLFILILFALNLLVSKVLNLGIMQLFTALQGPLSSSDHALGLSLTFQIIAATITVFIQSFIYWFFAIVIINFTVAFVKDPSVGAWAAVKRGFKGVKNGKKTWFKFYLGILLLNLIIIILANPVSQLISISTGGISQTVAMILIYIISIIVIIVRLAIYYMNILAIIQYYNRNGESIDKAEIKKDKKNSKKQSNNDSKIENSVNNTTEKTKSNLSDKSDNIQENAKDNLNDKSNNIQDTTKDKTSDLKDQINKTDK</sequence>
<keyword evidence="2" id="KW-0472">Membrane</keyword>